<name>A0A2L1GPZ8_9BACT</name>
<reference evidence="2 3" key="1">
    <citation type="journal article" date="2018" name="MBio">
        <title>Insights into the evolution of host association through the isolation and characterization of a novel human periodontal pathobiont, Desulfobulbus oralis.</title>
        <authorList>
            <person name="Cross K.L."/>
            <person name="Chirania P."/>
            <person name="Xiong W."/>
            <person name="Beall C.J."/>
            <person name="Elkins J.G."/>
            <person name="Giannone R.J."/>
            <person name="Griffen A.L."/>
            <person name="Guss A.M."/>
            <person name="Hettich R.L."/>
            <person name="Joshi S.S."/>
            <person name="Mokrzan E.M."/>
            <person name="Martin R.K."/>
            <person name="Zhulin I.B."/>
            <person name="Leys E.J."/>
            <person name="Podar M."/>
        </authorList>
    </citation>
    <scope>NUCLEOTIDE SEQUENCE [LARGE SCALE GENOMIC DNA]</scope>
    <source>
        <strain evidence="2 3">ORNL</strain>
    </source>
</reference>
<dbReference type="AlphaFoldDB" id="A0A2L1GPZ8"/>
<dbReference type="PRINTS" id="PR00394">
    <property type="entry name" value="RHSPROTEIN"/>
</dbReference>
<organism evidence="2 3">
    <name type="scientific">Desulfobulbus oralis</name>
    <dbReference type="NCBI Taxonomy" id="1986146"/>
    <lineage>
        <taxon>Bacteria</taxon>
        <taxon>Pseudomonadati</taxon>
        <taxon>Thermodesulfobacteriota</taxon>
        <taxon>Desulfobulbia</taxon>
        <taxon>Desulfobulbales</taxon>
        <taxon>Desulfobulbaceae</taxon>
        <taxon>Desulfobulbus</taxon>
    </lineage>
</organism>
<evidence type="ECO:0000256" key="1">
    <source>
        <dbReference type="SAM" id="Phobius"/>
    </source>
</evidence>
<gene>
    <name evidence="2" type="ORF">CAY53_10005</name>
</gene>
<feature type="transmembrane region" description="Helical" evidence="1">
    <location>
        <begin position="65"/>
        <end position="83"/>
    </location>
</feature>
<proteinExistence type="predicted"/>
<keyword evidence="1" id="KW-1133">Transmembrane helix</keyword>
<dbReference type="InterPro" id="IPR050708">
    <property type="entry name" value="T6SS_VgrG/RHS"/>
</dbReference>
<accession>A0A2L1GPZ8</accession>
<protein>
    <recommendedName>
        <fullName evidence="4">RHS repeat-associated core domain-containing protein</fullName>
    </recommendedName>
</protein>
<dbReference type="PANTHER" id="PTHR32305">
    <property type="match status" value="1"/>
</dbReference>
<dbReference type="OrthoDB" id="5458729at2"/>
<evidence type="ECO:0008006" key="4">
    <source>
        <dbReference type="Google" id="ProtNLM"/>
    </source>
</evidence>
<feature type="transmembrane region" description="Helical" evidence="1">
    <location>
        <begin position="95"/>
        <end position="112"/>
    </location>
</feature>
<dbReference type="InterPro" id="IPR022385">
    <property type="entry name" value="Rhs_assc_core"/>
</dbReference>
<keyword evidence="3" id="KW-1185">Reference proteome</keyword>
<dbReference type="Proteomes" id="UP000239867">
    <property type="component" value="Chromosome"/>
</dbReference>
<dbReference type="EMBL" id="CP021255">
    <property type="protein sequence ID" value="AVD71753.1"/>
    <property type="molecule type" value="Genomic_DNA"/>
</dbReference>
<dbReference type="KEGG" id="deo:CAY53_10005"/>
<dbReference type="NCBIfam" id="TIGR03696">
    <property type="entry name" value="Rhs_assc_core"/>
    <property type="match status" value="1"/>
</dbReference>
<evidence type="ECO:0000313" key="2">
    <source>
        <dbReference type="EMBL" id="AVD71753.1"/>
    </source>
</evidence>
<sequence>MRFPGQYYDAETGLHYNWHRYYDPDTGRYLSPDPIGLDGGLNLYVYVGNDPINWRDPEGLKKFEMIIWVGGALGHAIIGVGVYDVTINDFESGELTIYIMMVVGIGIGLPSFRGSSRPVIFNEDDCKKYDSFDGLGYIGGVSVEIGTGAKIGGGIKIPNDPFVPNSVLWWDCEGFDIGVFHNITHWSH</sequence>
<dbReference type="PANTHER" id="PTHR32305:SF15">
    <property type="entry name" value="PROTEIN RHSA-RELATED"/>
    <property type="match status" value="1"/>
</dbReference>
<dbReference type="Gene3D" id="2.180.10.10">
    <property type="entry name" value="RHS repeat-associated core"/>
    <property type="match status" value="1"/>
</dbReference>
<keyword evidence="1" id="KW-0812">Transmembrane</keyword>
<keyword evidence="1" id="KW-0472">Membrane</keyword>
<evidence type="ECO:0000313" key="3">
    <source>
        <dbReference type="Proteomes" id="UP000239867"/>
    </source>
</evidence>